<organism evidence="12 14">
    <name type="scientific">Eisenbergiella tayi</name>
    <dbReference type="NCBI Taxonomy" id="1432052"/>
    <lineage>
        <taxon>Bacteria</taxon>
        <taxon>Bacillati</taxon>
        <taxon>Bacillota</taxon>
        <taxon>Clostridia</taxon>
        <taxon>Lachnospirales</taxon>
        <taxon>Lachnospiraceae</taxon>
        <taxon>Eisenbergiella</taxon>
    </lineage>
</organism>
<protein>
    <recommendedName>
        <fullName evidence="4 8">Sucrose-6-phosphate hydrolase</fullName>
        <ecNumber evidence="3 8">3.2.1.26</ecNumber>
    </recommendedName>
    <alternativeName>
        <fullName evidence="7 9">Invertase</fullName>
    </alternativeName>
</protein>
<comment type="caution">
    <text evidence="12">The sequence shown here is derived from an EMBL/GenBank/DDBJ whole genome shotgun (WGS) entry which is preliminary data.</text>
</comment>
<evidence type="ECO:0000256" key="9">
    <source>
        <dbReference type="RuleBase" id="RU365015"/>
    </source>
</evidence>
<dbReference type="Gene3D" id="2.115.10.20">
    <property type="entry name" value="Glycosyl hydrolase domain, family 43"/>
    <property type="match status" value="1"/>
</dbReference>
<evidence type="ECO:0000256" key="2">
    <source>
        <dbReference type="ARBA" id="ARBA00009902"/>
    </source>
</evidence>
<dbReference type="UniPathway" id="UPA00238"/>
<dbReference type="PANTHER" id="PTHR43101">
    <property type="entry name" value="BETA-FRUCTOSIDASE"/>
    <property type="match status" value="1"/>
</dbReference>
<dbReference type="InterPro" id="IPR013189">
    <property type="entry name" value="Glyco_hydro_32_C"/>
</dbReference>
<dbReference type="CDD" id="cd08996">
    <property type="entry name" value="GH32_FFase"/>
    <property type="match status" value="1"/>
</dbReference>
<dbReference type="Proteomes" id="UP000094067">
    <property type="component" value="Unassembled WGS sequence"/>
</dbReference>
<dbReference type="InterPro" id="IPR013148">
    <property type="entry name" value="Glyco_hydro_32_N"/>
</dbReference>
<keyword evidence="6 8" id="KW-0326">Glycosidase</keyword>
<evidence type="ECO:0000256" key="7">
    <source>
        <dbReference type="ARBA" id="ARBA00033367"/>
    </source>
</evidence>
<keyword evidence="5 8" id="KW-0378">Hydrolase</keyword>
<dbReference type="EC" id="3.2.1.26" evidence="3 8"/>
<accession>A0A1E3A4P1</accession>
<dbReference type="AlphaFoldDB" id="A0A1E3A4P1"/>
<comment type="similarity">
    <text evidence="2 8">Belongs to the glycosyl hydrolase 32 family.</text>
</comment>
<keyword evidence="9" id="KW-0963">Cytoplasm</keyword>
<name>A0A1E3A4P1_9FIRM</name>
<evidence type="ECO:0000259" key="10">
    <source>
        <dbReference type="Pfam" id="PF00251"/>
    </source>
</evidence>
<comment type="pathway">
    <text evidence="1 9">Glycan biosynthesis; sucrose metabolism.</text>
</comment>
<dbReference type="SMART" id="SM00640">
    <property type="entry name" value="Glyco_32"/>
    <property type="match status" value="1"/>
</dbReference>
<dbReference type="SUPFAM" id="SSF49899">
    <property type="entry name" value="Concanavalin A-like lectins/glucanases"/>
    <property type="match status" value="1"/>
</dbReference>
<evidence type="ECO:0000256" key="4">
    <source>
        <dbReference type="ARBA" id="ARBA00019623"/>
    </source>
</evidence>
<feature type="domain" description="Glycosyl hydrolase family 32 N-terminal" evidence="10">
    <location>
        <begin position="28"/>
        <end position="335"/>
    </location>
</feature>
<evidence type="ECO:0000256" key="3">
    <source>
        <dbReference type="ARBA" id="ARBA00012758"/>
    </source>
</evidence>
<dbReference type="Proteomes" id="UP000094271">
    <property type="component" value="Unassembled WGS sequence"/>
</dbReference>
<evidence type="ECO:0000259" key="11">
    <source>
        <dbReference type="Pfam" id="PF08244"/>
    </source>
</evidence>
<evidence type="ECO:0000313" key="15">
    <source>
        <dbReference type="Proteomes" id="UP000094271"/>
    </source>
</evidence>
<dbReference type="InterPro" id="IPR006232">
    <property type="entry name" value="Suc6P_hydrolase"/>
</dbReference>
<dbReference type="EMBL" id="MEHA01000025">
    <property type="protein sequence ID" value="ODR46087.1"/>
    <property type="molecule type" value="Genomic_DNA"/>
</dbReference>
<dbReference type="EMBL" id="MCGH01000003">
    <property type="protein sequence ID" value="ODM03732.1"/>
    <property type="molecule type" value="Genomic_DNA"/>
</dbReference>
<dbReference type="InterPro" id="IPR051214">
    <property type="entry name" value="GH32_Enzymes"/>
</dbReference>
<keyword evidence="9" id="KW-0119">Carbohydrate metabolism</keyword>
<gene>
    <name evidence="12" type="primary">sacA_4</name>
    <name evidence="13" type="ORF">BEI59_26045</name>
    <name evidence="12" type="ORF">BEI61_04531</name>
</gene>
<evidence type="ECO:0000313" key="14">
    <source>
        <dbReference type="Proteomes" id="UP000094067"/>
    </source>
</evidence>
<comment type="subcellular location">
    <subcellularLocation>
        <location evidence="9">Cytoplasm</location>
    </subcellularLocation>
</comment>
<sequence length="491" mass="55489">MSSNLDRARSYEGKVGKQIPEGQKCVFHLTPEVGWMNDPNGFSLYRGEYHLFYQYHPYSSVWGPMHWGHQKTRDFIKWEQLPCALAPDTEYDGQGCFSGSAVEHEGKHILMYTGVLDRVEADGSHTLRQTQCIAVGDGVNYEKLPANPVITADALPEGSSGEDFRDPRIWKEGNTFYAAVGSLGSDGSGQIALFSSQDAEEWRFESILDANGKRYGKMWECPDFFPLDGKQVLIVSPQFMRAEGLEFHNGNNSIYFVGTYDREKRSFLRGEARSVDCGLDFYAPQTVETEDGRRVMVGWLQSWDNYMTPEDFLWSGMMTIPRELEIREGRLIQNPVRELENYRQKEAACKGIRLSEQQGSLELDGIRGRVLDMIVEADVSRSASFTIHLAVGEGCETTISYEKEKGTLTTDRTCSGLKKDLLCTRSMYVDTKEGKLKLRLLLDKYTVELFVNDGEQAMTSLIYTPLEAEGISFSCKGETVLDITKYEIVLS</sequence>
<dbReference type="Pfam" id="PF00251">
    <property type="entry name" value="Glyco_hydro_32N"/>
    <property type="match status" value="1"/>
</dbReference>
<evidence type="ECO:0000313" key="12">
    <source>
        <dbReference type="EMBL" id="ODM03732.1"/>
    </source>
</evidence>
<dbReference type="InterPro" id="IPR013320">
    <property type="entry name" value="ConA-like_dom_sf"/>
</dbReference>
<dbReference type="GO" id="GO:0004564">
    <property type="term" value="F:beta-fructofuranosidase activity"/>
    <property type="evidence" value="ECO:0007669"/>
    <property type="project" value="UniProtKB-EC"/>
</dbReference>
<dbReference type="PATRIC" id="fig|1432052.4.peg.5031"/>
<evidence type="ECO:0000256" key="8">
    <source>
        <dbReference type="RuleBase" id="RU362110"/>
    </source>
</evidence>
<evidence type="ECO:0000256" key="6">
    <source>
        <dbReference type="ARBA" id="ARBA00023295"/>
    </source>
</evidence>
<evidence type="ECO:0000313" key="13">
    <source>
        <dbReference type="EMBL" id="ODR46087.1"/>
    </source>
</evidence>
<comment type="function">
    <text evidence="9">Enables the bacterium to metabolize sucrose as a sole carbon source.</text>
</comment>
<dbReference type="InterPro" id="IPR018053">
    <property type="entry name" value="Glyco_hydro_32_AS"/>
</dbReference>
<dbReference type="OrthoDB" id="9759709at2"/>
<dbReference type="SUPFAM" id="SSF75005">
    <property type="entry name" value="Arabinanase/levansucrase/invertase"/>
    <property type="match status" value="1"/>
</dbReference>
<dbReference type="InterPro" id="IPR023296">
    <property type="entry name" value="Glyco_hydro_beta-prop_sf"/>
</dbReference>
<dbReference type="Pfam" id="PF08244">
    <property type="entry name" value="Glyco_hydro_32C"/>
    <property type="match status" value="1"/>
</dbReference>
<dbReference type="GO" id="GO:0005737">
    <property type="term" value="C:cytoplasm"/>
    <property type="evidence" value="ECO:0007669"/>
    <property type="project" value="UniProtKB-SubCell"/>
</dbReference>
<feature type="domain" description="Glycosyl hydrolase family 32 C-terminal" evidence="11">
    <location>
        <begin position="338"/>
        <end position="479"/>
    </location>
</feature>
<dbReference type="PROSITE" id="PS00609">
    <property type="entry name" value="GLYCOSYL_HYDROL_F32"/>
    <property type="match status" value="1"/>
</dbReference>
<dbReference type="NCBIfam" id="TIGR01322">
    <property type="entry name" value="scrB_fam"/>
    <property type="match status" value="1"/>
</dbReference>
<reference evidence="12 14" key="1">
    <citation type="submission" date="2016-07" db="EMBL/GenBank/DDBJ databases">
        <title>Characterization of isolates of Eisenbergiella tayi derived from blood cultures, using whole genome sequencing.</title>
        <authorList>
            <person name="Burdz T."/>
            <person name="Wiebe D."/>
            <person name="Huynh C."/>
            <person name="Bernard K."/>
        </authorList>
    </citation>
    <scope>NUCLEOTIDE SEQUENCE [LARGE SCALE GENOMIC DNA]</scope>
    <source>
        <strain evidence="12 14">NML 110608</strain>
    </source>
</reference>
<dbReference type="PANTHER" id="PTHR43101:SF1">
    <property type="entry name" value="BETA-FRUCTOSIDASE"/>
    <property type="match status" value="1"/>
</dbReference>
<dbReference type="Gene3D" id="2.60.120.560">
    <property type="entry name" value="Exo-inulinase, domain 1"/>
    <property type="match status" value="1"/>
</dbReference>
<evidence type="ECO:0000256" key="1">
    <source>
        <dbReference type="ARBA" id="ARBA00004914"/>
    </source>
</evidence>
<reference evidence="13 15" key="2">
    <citation type="submission" date="2016-08" db="EMBL/GenBank/DDBJ databases">
        <authorList>
            <person name="Seilhamer J.J."/>
        </authorList>
    </citation>
    <scope>NUCLEOTIDE SEQUENCE [LARGE SCALE GENOMIC DNA]</scope>
    <source>
        <strain evidence="13 15">NML150140-1</strain>
    </source>
</reference>
<comment type="catalytic activity">
    <reaction evidence="8">
        <text>Hydrolysis of terminal non-reducing beta-D-fructofuranoside residues in beta-D-fructofuranosides.</text>
        <dbReference type="EC" id="3.2.1.26"/>
    </reaction>
</comment>
<evidence type="ECO:0000256" key="5">
    <source>
        <dbReference type="ARBA" id="ARBA00022801"/>
    </source>
</evidence>
<dbReference type="RefSeq" id="WP_069154135.1">
    <property type="nucleotide sequence ID" value="NZ_CAJLDD010000050.1"/>
</dbReference>
<dbReference type="GO" id="GO:0005985">
    <property type="term" value="P:sucrose metabolic process"/>
    <property type="evidence" value="ECO:0007669"/>
    <property type="project" value="UniProtKB-UniPathway"/>
</dbReference>
<proteinExistence type="inferred from homology"/>
<dbReference type="InterPro" id="IPR001362">
    <property type="entry name" value="Glyco_hydro_32"/>
</dbReference>